<dbReference type="Gene3D" id="1.20.58.290">
    <property type="entry name" value="Hypothetical membrane protein ta0354_69_121"/>
    <property type="match status" value="1"/>
</dbReference>
<reference evidence="3" key="1">
    <citation type="journal article" date="2020" name="ISME J.">
        <title>Gammaproteobacteria mediating utilization of methyl-, sulfur- and petroleum organic compounds in deep ocean hydrothermal plumes.</title>
        <authorList>
            <person name="Zhou Z."/>
            <person name="Liu Y."/>
            <person name="Pan J."/>
            <person name="Cron B.R."/>
            <person name="Toner B.M."/>
            <person name="Anantharaman K."/>
            <person name="Breier J.A."/>
            <person name="Dick G.J."/>
            <person name="Li M."/>
        </authorList>
    </citation>
    <scope>NUCLEOTIDE SEQUENCE</scope>
    <source>
        <strain evidence="3">SZUA-1515</strain>
    </source>
</reference>
<organism evidence="3 4">
    <name type="scientific">Caldiarchaeum subterraneum</name>
    <dbReference type="NCBI Taxonomy" id="311458"/>
    <lineage>
        <taxon>Archaea</taxon>
        <taxon>Nitrososphaerota</taxon>
        <taxon>Candidatus Caldarchaeales</taxon>
        <taxon>Candidatus Caldarchaeaceae</taxon>
        <taxon>Candidatus Caldarchaeum</taxon>
    </lineage>
</organism>
<dbReference type="InterPro" id="IPR007386">
    <property type="entry name" value="DUF447_N"/>
</dbReference>
<dbReference type="InterPro" id="IPR012349">
    <property type="entry name" value="Split_barrel_FMN-bd"/>
</dbReference>
<dbReference type="AlphaFoldDB" id="A0A832ZUG9"/>
<evidence type="ECO:0000259" key="1">
    <source>
        <dbReference type="Pfam" id="PF04289"/>
    </source>
</evidence>
<name>A0A832ZUG9_CALS0</name>
<dbReference type="InterPro" id="IPR049288">
    <property type="entry name" value="DUF447_C"/>
</dbReference>
<dbReference type="Proteomes" id="UP000608579">
    <property type="component" value="Unassembled WGS sequence"/>
</dbReference>
<accession>A0A832ZUG9</accession>
<feature type="domain" description="DUF447" evidence="2">
    <location>
        <begin position="146"/>
        <end position="194"/>
    </location>
</feature>
<evidence type="ECO:0000313" key="4">
    <source>
        <dbReference type="Proteomes" id="UP000608579"/>
    </source>
</evidence>
<dbReference type="Pfam" id="PF04289">
    <property type="entry name" value="DUF447_N"/>
    <property type="match status" value="1"/>
</dbReference>
<dbReference type="Pfam" id="PF20766">
    <property type="entry name" value="DUF447_C"/>
    <property type="match status" value="1"/>
</dbReference>
<sequence>MNTHETTLKKLGVTKGIIYEAIATTYNKHQIPNAAPMGFTYNGEDIVLRLFKNTQTYSNILETRLCTLNLCNDGTLFFYAALKEIDGENIILEKRGGWFHLKGAGACIDLEAREINKIDVERDLVICEIKKVTVYEQYMGRIAFTRADSALLESTIHATRIPVFLEKNDMENVKHLIDMIFHYRNVINRVAPKTRYEECMNKLLRYVDDLLGNKALQG</sequence>
<proteinExistence type="predicted"/>
<dbReference type="EMBL" id="DQVM01000027">
    <property type="protein sequence ID" value="HIQ29199.1"/>
    <property type="molecule type" value="Genomic_DNA"/>
</dbReference>
<gene>
    <name evidence="3" type="ORF">EYH45_01395</name>
</gene>
<protein>
    <submittedName>
        <fullName evidence="3">DUF447 family protein</fullName>
    </submittedName>
</protein>
<comment type="caution">
    <text evidence="3">The sequence shown here is derived from an EMBL/GenBank/DDBJ whole genome shotgun (WGS) entry which is preliminary data.</text>
</comment>
<dbReference type="PIRSF" id="PIRSF018747">
    <property type="entry name" value="UCP018747"/>
    <property type="match status" value="1"/>
</dbReference>
<dbReference type="InterPro" id="IPR016733">
    <property type="entry name" value="UCP018747"/>
</dbReference>
<feature type="domain" description="DUF447" evidence="1">
    <location>
        <begin position="19"/>
        <end position="130"/>
    </location>
</feature>
<dbReference type="SUPFAM" id="SSF50475">
    <property type="entry name" value="FMN-binding split barrel"/>
    <property type="match status" value="1"/>
</dbReference>
<dbReference type="Gene3D" id="2.30.110.10">
    <property type="entry name" value="Electron Transport, Fmn-binding Protein, Chain A"/>
    <property type="match status" value="1"/>
</dbReference>
<evidence type="ECO:0000313" key="3">
    <source>
        <dbReference type="EMBL" id="HIQ29199.1"/>
    </source>
</evidence>
<evidence type="ECO:0000259" key="2">
    <source>
        <dbReference type="Pfam" id="PF20766"/>
    </source>
</evidence>